<dbReference type="EMBL" id="BAAAOS010000020">
    <property type="protein sequence ID" value="GAA1579681.1"/>
    <property type="molecule type" value="Genomic_DNA"/>
</dbReference>
<dbReference type="Gene3D" id="3.40.50.150">
    <property type="entry name" value="Vaccinia Virus protein VP39"/>
    <property type="match status" value="1"/>
</dbReference>
<organism evidence="2 3">
    <name type="scientific">Kribbella sancticallisti</name>
    <dbReference type="NCBI Taxonomy" id="460087"/>
    <lineage>
        <taxon>Bacteria</taxon>
        <taxon>Bacillati</taxon>
        <taxon>Actinomycetota</taxon>
        <taxon>Actinomycetes</taxon>
        <taxon>Propionibacteriales</taxon>
        <taxon>Kribbellaceae</taxon>
        <taxon>Kribbella</taxon>
    </lineage>
</organism>
<feature type="domain" description="Methyltransferase" evidence="1">
    <location>
        <begin position="44"/>
        <end position="140"/>
    </location>
</feature>
<evidence type="ECO:0000313" key="2">
    <source>
        <dbReference type="EMBL" id="GAA1579681.1"/>
    </source>
</evidence>
<keyword evidence="3" id="KW-1185">Reference proteome</keyword>
<dbReference type="GO" id="GO:0008168">
    <property type="term" value="F:methyltransferase activity"/>
    <property type="evidence" value="ECO:0007669"/>
    <property type="project" value="UniProtKB-KW"/>
</dbReference>
<proteinExistence type="predicted"/>
<reference evidence="2 3" key="1">
    <citation type="journal article" date="2019" name="Int. J. Syst. Evol. Microbiol.">
        <title>The Global Catalogue of Microorganisms (GCM) 10K type strain sequencing project: providing services to taxonomists for standard genome sequencing and annotation.</title>
        <authorList>
            <consortium name="The Broad Institute Genomics Platform"/>
            <consortium name="The Broad Institute Genome Sequencing Center for Infectious Disease"/>
            <person name="Wu L."/>
            <person name="Ma J."/>
        </authorList>
    </citation>
    <scope>NUCLEOTIDE SEQUENCE [LARGE SCALE GENOMIC DNA]</scope>
    <source>
        <strain evidence="2 3">JCM 14969</strain>
    </source>
</reference>
<sequence>MSRSSYPLAEQAGELERLQLQSRVWEPSGRRLLDEIGPGQGARVLDIGCGAMCWLRVLSEWVGPDGEVVGTDIDEQMLSGAEQFVTAEGLGNVTLVKDDLFASELEPSSFDLVHARFQIAPLGRGPQQMATHLRLVRPGGTVVLEELDPLSWHFIPPAPALAVPLSRGVAVQGLIPLLGDAFRRAGGDPNAAVTVLELFRSAGIEPQVRAEVQALPPGHPYLRLPLQFATALDGRLRSFVDDNELDQILEEAERELQDPGRWGLTFTLVQCWARRTT</sequence>
<dbReference type="PANTHER" id="PTHR43591">
    <property type="entry name" value="METHYLTRANSFERASE"/>
    <property type="match status" value="1"/>
</dbReference>
<dbReference type="InterPro" id="IPR029063">
    <property type="entry name" value="SAM-dependent_MTases_sf"/>
</dbReference>
<dbReference type="InterPro" id="IPR041698">
    <property type="entry name" value="Methyltransf_25"/>
</dbReference>
<dbReference type="RefSeq" id="WP_344215406.1">
    <property type="nucleotide sequence ID" value="NZ_BAAAOS010000020.1"/>
</dbReference>
<gene>
    <name evidence="2" type="ORF">GCM10009789_36800</name>
</gene>
<comment type="caution">
    <text evidence="2">The sequence shown here is derived from an EMBL/GenBank/DDBJ whole genome shotgun (WGS) entry which is preliminary data.</text>
</comment>
<keyword evidence="2" id="KW-0808">Transferase</keyword>
<dbReference type="CDD" id="cd02440">
    <property type="entry name" value="AdoMet_MTases"/>
    <property type="match status" value="1"/>
</dbReference>
<name>A0ABN2DKZ3_9ACTN</name>
<dbReference type="SUPFAM" id="SSF53335">
    <property type="entry name" value="S-adenosyl-L-methionine-dependent methyltransferases"/>
    <property type="match status" value="1"/>
</dbReference>
<keyword evidence="2" id="KW-0489">Methyltransferase</keyword>
<dbReference type="Pfam" id="PF13649">
    <property type="entry name" value="Methyltransf_25"/>
    <property type="match status" value="1"/>
</dbReference>
<dbReference type="Proteomes" id="UP001500393">
    <property type="component" value="Unassembled WGS sequence"/>
</dbReference>
<evidence type="ECO:0000313" key="3">
    <source>
        <dbReference type="Proteomes" id="UP001500393"/>
    </source>
</evidence>
<protein>
    <submittedName>
        <fullName evidence="2">Methyltransferase domain-containing protein</fullName>
    </submittedName>
</protein>
<dbReference type="GO" id="GO:0032259">
    <property type="term" value="P:methylation"/>
    <property type="evidence" value="ECO:0007669"/>
    <property type="project" value="UniProtKB-KW"/>
</dbReference>
<accession>A0ABN2DKZ3</accession>
<evidence type="ECO:0000259" key="1">
    <source>
        <dbReference type="Pfam" id="PF13649"/>
    </source>
</evidence>